<sequence>MTSEGTSKMSNMDEAELLTQLRALIGQKGTPQQARDPVNQPTIRSWCDAIGEKNPIFTDPNVAARSPYGEVIAPPAMLGVWTLAGNIPRIPDPSCPRSRAMKLLAEAGYRGTVGANTEERYPRPLKLGEQLTGTLSVVEISDLKTTGLGTGVFLTALTEFTNQQGEPAGTWKFRTFHFKPRELTAEDLAKRQAKKEQMAKIPKHLLQRPRPGVMKETAFFWEGCKARELRIQKCGGCGRLAHPPVVRCPQCGSYDLGHQVASGKAKLYSFVEPVYPQMPFMTYPYIVGLVELAEGTRFLTNIVHCPPELVKIGMDLELVFIDTDPEMTLPMFRPAQPARNTATRRYEEVAVGEELPLWPIDVTTRLVVGGAIATRDFEDIHHEVAAAKRAGLKDLFMNVLTSNGLCSRYLGDWAGPEARVTGVEIRLGTSNVVGDTMCLSASIADKQVVDGKGVITLNLRGSNSMGDHVKGTATMELPSGGNK</sequence>
<evidence type="ECO:0000259" key="1">
    <source>
        <dbReference type="Pfam" id="PF01796"/>
    </source>
</evidence>
<dbReference type="InterPro" id="IPR002878">
    <property type="entry name" value="ChsH2_C"/>
</dbReference>
<dbReference type="OrthoDB" id="9774179at2"/>
<dbReference type="PANTHER" id="PTHR34075">
    <property type="entry name" value="BLR3430 PROTEIN"/>
    <property type="match status" value="1"/>
</dbReference>
<dbReference type="InterPro" id="IPR052513">
    <property type="entry name" value="Thioester_dehydratase-like"/>
</dbReference>
<dbReference type="Pfam" id="PF12172">
    <property type="entry name" value="zf-ChsH2"/>
    <property type="match status" value="1"/>
</dbReference>
<organism evidence="4 5">
    <name type="scientific">Denitratisoma oestradiolicum</name>
    <dbReference type="NCBI Taxonomy" id="311182"/>
    <lineage>
        <taxon>Bacteria</taxon>
        <taxon>Pseudomonadati</taxon>
        <taxon>Pseudomonadota</taxon>
        <taxon>Betaproteobacteria</taxon>
        <taxon>Nitrosomonadales</taxon>
        <taxon>Sterolibacteriaceae</taxon>
        <taxon>Denitratisoma</taxon>
    </lineage>
</organism>
<gene>
    <name evidence="4" type="ORF">DENOEST_3333</name>
</gene>
<reference evidence="4 5" key="1">
    <citation type="submission" date="2020-03" db="EMBL/GenBank/DDBJ databases">
        <authorList>
            <consortium name="Genoscope - CEA"/>
            <person name="William W."/>
        </authorList>
    </citation>
    <scope>NUCLEOTIDE SEQUENCE [LARGE SCALE GENOMIC DNA]</scope>
    <source>
        <strain evidence="5">DSM 16959</strain>
    </source>
</reference>
<evidence type="ECO:0000313" key="4">
    <source>
        <dbReference type="EMBL" id="CAB1370487.1"/>
    </source>
</evidence>
<dbReference type="Proteomes" id="UP000515733">
    <property type="component" value="Chromosome"/>
</dbReference>
<feature type="domain" description="ChsH2 C-terminal OB-fold" evidence="1">
    <location>
        <begin position="260"/>
        <end position="320"/>
    </location>
</feature>
<dbReference type="SUPFAM" id="SSF54637">
    <property type="entry name" value="Thioesterase/thiol ester dehydrase-isomerase"/>
    <property type="match status" value="2"/>
</dbReference>
<evidence type="ECO:0000259" key="3">
    <source>
        <dbReference type="Pfam" id="PF13452"/>
    </source>
</evidence>
<evidence type="ECO:0008006" key="6">
    <source>
        <dbReference type="Google" id="ProtNLM"/>
    </source>
</evidence>
<dbReference type="InterPro" id="IPR029069">
    <property type="entry name" value="HotDog_dom_sf"/>
</dbReference>
<evidence type="ECO:0000259" key="2">
    <source>
        <dbReference type="Pfam" id="PF12172"/>
    </source>
</evidence>
<protein>
    <recommendedName>
        <fullName evidence="6">Protein dehydratase</fullName>
    </recommendedName>
</protein>
<dbReference type="PANTHER" id="PTHR34075:SF5">
    <property type="entry name" value="BLR3430 PROTEIN"/>
    <property type="match status" value="1"/>
</dbReference>
<feature type="domain" description="FAS1-like dehydratase" evidence="3">
    <location>
        <begin position="24"/>
        <end position="168"/>
    </location>
</feature>
<feature type="domain" description="ChsH2 rubredoxin-like zinc ribbon" evidence="2">
    <location>
        <begin position="221"/>
        <end position="253"/>
    </location>
</feature>
<dbReference type="InterPro" id="IPR039569">
    <property type="entry name" value="FAS1-like_DH_region"/>
</dbReference>
<evidence type="ECO:0000313" key="5">
    <source>
        <dbReference type="Proteomes" id="UP000515733"/>
    </source>
</evidence>
<dbReference type="AlphaFoldDB" id="A0A6S6Y4X5"/>
<dbReference type="Gene3D" id="3.10.129.10">
    <property type="entry name" value="Hotdog Thioesterase"/>
    <property type="match status" value="2"/>
</dbReference>
<dbReference type="KEGG" id="doe:DENOEST_3333"/>
<dbReference type="SUPFAM" id="SSF50249">
    <property type="entry name" value="Nucleic acid-binding proteins"/>
    <property type="match status" value="1"/>
</dbReference>
<proteinExistence type="predicted"/>
<dbReference type="RefSeq" id="WP_145772285.1">
    <property type="nucleotide sequence ID" value="NZ_LR778301.1"/>
</dbReference>
<dbReference type="Pfam" id="PF13452">
    <property type="entry name" value="FAS1_DH_region"/>
    <property type="match status" value="1"/>
</dbReference>
<accession>A0A6S6Y4X5</accession>
<name>A0A6S6Y4X5_9PROT</name>
<dbReference type="Gene3D" id="6.10.30.10">
    <property type="match status" value="1"/>
</dbReference>
<dbReference type="CDD" id="cd03441">
    <property type="entry name" value="R_hydratase_like"/>
    <property type="match status" value="1"/>
</dbReference>
<dbReference type="InterPro" id="IPR012340">
    <property type="entry name" value="NA-bd_OB-fold"/>
</dbReference>
<keyword evidence="5" id="KW-1185">Reference proteome</keyword>
<dbReference type="EMBL" id="LR778301">
    <property type="protein sequence ID" value="CAB1370487.1"/>
    <property type="molecule type" value="Genomic_DNA"/>
</dbReference>
<dbReference type="InterPro" id="IPR022002">
    <property type="entry name" value="ChsH2_Znr"/>
</dbReference>
<dbReference type="Pfam" id="PF01796">
    <property type="entry name" value="OB_ChsH2_C"/>
    <property type="match status" value="1"/>
</dbReference>